<dbReference type="EMBL" id="FNJN01000004">
    <property type="protein sequence ID" value="SDP13794.1"/>
    <property type="molecule type" value="Genomic_DNA"/>
</dbReference>
<protein>
    <recommendedName>
        <fullName evidence="1">site-specific DNA-methyltransferase (adenine-specific)</fullName>
        <ecNumber evidence="1">2.1.1.72</ecNumber>
    </recommendedName>
</protein>
<dbReference type="Pfam" id="PF18135">
    <property type="entry name" value="Type_ISP_C"/>
    <property type="match status" value="1"/>
</dbReference>
<dbReference type="Proteomes" id="UP000186456">
    <property type="component" value="Unassembled WGS sequence"/>
</dbReference>
<dbReference type="GO" id="GO:0003677">
    <property type="term" value="F:DNA binding"/>
    <property type="evidence" value="ECO:0007669"/>
    <property type="project" value="InterPro"/>
</dbReference>
<feature type="domain" description="DNA methylase adenine-specific" evidence="6">
    <location>
        <begin position="304"/>
        <end position="487"/>
    </location>
</feature>
<name>A0A1H0Q8Y9_MICTS</name>
<feature type="domain" description="Type ISP restriction-modification enzyme LLaBIII C-terminal specificity" evidence="7">
    <location>
        <begin position="677"/>
        <end position="1033"/>
    </location>
</feature>
<dbReference type="InterPro" id="IPR029063">
    <property type="entry name" value="SAM-dependent_MTases_sf"/>
</dbReference>
<evidence type="ECO:0000256" key="5">
    <source>
        <dbReference type="SAM" id="MobiDB-lite"/>
    </source>
</evidence>
<keyword evidence="2 8" id="KW-0489">Methyltransferase</keyword>
<evidence type="ECO:0000256" key="3">
    <source>
        <dbReference type="ARBA" id="ARBA00022679"/>
    </source>
</evidence>
<dbReference type="InterPro" id="IPR050953">
    <property type="entry name" value="N4_N6_ade-DNA_methylase"/>
</dbReference>
<dbReference type="InterPro" id="IPR003356">
    <property type="entry name" value="DNA_methylase_A-5"/>
</dbReference>
<dbReference type="PANTHER" id="PTHR33841:SF1">
    <property type="entry name" value="DNA METHYLTRANSFERASE A"/>
    <property type="match status" value="1"/>
</dbReference>
<dbReference type="SUPFAM" id="SSF53335">
    <property type="entry name" value="S-adenosyl-L-methionine-dependent methyltransferases"/>
    <property type="match status" value="1"/>
</dbReference>
<evidence type="ECO:0000313" key="9">
    <source>
        <dbReference type="Proteomes" id="UP000186456"/>
    </source>
</evidence>
<dbReference type="InterPro" id="IPR041635">
    <property type="entry name" value="Type_ISP_LLaBIII_C"/>
</dbReference>
<gene>
    <name evidence="8" type="ORF">SAMN04487788_2304</name>
</gene>
<dbReference type="PRINTS" id="PR00507">
    <property type="entry name" value="N12N6MTFRASE"/>
</dbReference>
<feature type="compositionally biased region" description="Polar residues" evidence="5">
    <location>
        <begin position="1083"/>
        <end position="1092"/>
    </location>
</feature>
<keyword evidence="3" id="KW-0808">Transferase</keyword>
<evidence type="ECO:0000256" key="4">
    <source>
        <dbReference type="ARBA" id="ARBA00047942"/>
    </source>
</evidence>
<reference evidence="8 9" key="1">
    <citation type="submission" date="2016-10" db="EMBL/GenBank/DDBJ databases">
        <authorList>
            <person name="de Groot N.N."/>
        </authorList>
    </citation>
    <scope>NUCLEOTIDE SEQUENCE [LARGE SCALE GENOMIC DNA]</scope>
    <source>
        <strain evidence="8 9">StLB037</strain>
    </source>
</reference>
<evidence type="ECO:0000313" key="8">
    <source>
        <dbReference type="EMBL" id="SDP13794.1"/>
    </source>
</evidence>
<sequence length="1111" mass="121354">MVEPAVRALGKELKHKLAQPSVTGDPEDQLRTPLDSFLRTIAELLGFADVNVIGEVKMADVSSRPDFALTLGNALTGFVEIKALGKGADPRTYKGHDKAQFERLKLLPNVLYTDSQSWSLWQNGVLVGRVEHLDGDVRSAGDALASGDWFEGMLQAFLSWKPIPPSNAGELARVSARLCRLFRAEVVAELSDGARTLRSTADDWRHLLFPTASDEQFADGYAQAVMFGLLIARAKGISIEQDTDQIGKQLGATNSLVGRAMQVLGSVAEDESGLKAVLDTAKRVLSTVDWPKLEKGSKRDAWLYFYEDFLATYDSDLRKQTGSYYTPIPVVAAMTRLTDEAIRSLLGLQMGLADDAVTLIDPAMGTGAFLLEALRLVADRHAADYGAAAQGPALTERLKKVIGFEIQLGPYAVAQLRLLAELTALGSAATADELRTYVADTLSDPNAEHRTIGQFYEPIAESRRNADRIKRDEQILVVLGNPPYKDKAKGKGGWIETGANDGLVPLNDYTPPKEWKLGPHVKQLRNSYVYFWRWATWKVFDSVPKDAPGIVTFITVAGFLDGDGFQQMRASLRNQATDIFVIECSPEGLMPPVSTRIFQAVPHPVCIVMAVRRPGGGSDPATVRVRSLTAGDRAEKFQELAKIKLDDDGWSPVSTSPRAPFTAVGNLTWTRHPLLGDLFAYDASGVMPGRTWVVGSDAWTLNRRIEALQGEPDLLRQRALFIEGAGLRVDKALKEGLPGYSVRPLPIASDTSTEAPIRYSFRHLDRAWIIPDKRVLNRPNPTLWATASDAQVYLTAPNSDSPTHGPAVTVAASPPDMHHHRGHGGGRVYPLWADKAASVSNVRSTALEVLSEAYMRSVTAEEVVSYIVGVTSNAGYTQRFASDLVTPGIRVPFPRQVALFDRAVSLGKQSIWYQTYGLRMKQADRLTTSGGSPRLPADRAPHNVIAIPTTPDGFPNSLAYDADAMRLSVGGGVIDNVTPEMRAYSVDGVNVVDKWFSYRKADRSRPVIGDRRISDLMKIQPDHWLTDYTSDLVDLLNVIGLLVELGVDQSTLLQDILNGETLEGLSGLGEDESSATPAAKHAVTQSRASQAGQVGFDFDDLERVEMDETQS</sequence>
<feature type="region of interest" description="Disordered" evidence="5">
    <location>
        <begin position="1067"/>
        <end position="1099"/>
    </location>
</feature>
<accession>A0A1H0Q8Y9</accession>
<dbReference type="AlphaFoldDB" id="A0A1H0Q8Y9"/>
<dbReference type="Pfam" id="PF02384">
    <property type="entry name" value="N6_Mtase"/>
    <property type="match status" value="1"/>
</dbReference>
<dbReference type="Gene3D" id="3.40.50.150">
    <property type="entry name" value="Vaccinia Virus protein VP39"/>
    <property type="match status" value="1"/>
</dbReference>
<evidence type="ECO:0000256" key="1">
    <source>
        <dbReference type="ARBA" id="ARBA00011900"/>
    </source>
</evidence>
<dbReference type="PANTHER" id="PTHR33841">
    <property type="entry name" value="DNA METHYLTRANSFERASE YEEA-RELATED"/>
    <property type="match status" value="1"/>
</dbReference>
<evidence type="ECO:0000256" key="2">
    <source>
        <dbReference type="ARBA" id="ARBA00022603"/>
    </source>
</evidence>
<dbReference type="GO" id="GO:0009007">
    <property type="term" value="F:site-specific DNA-methyltransferase (adenine-specific) activity"/>
    <property type="evidence" value="ECO:0007669"/>
    <property type="project" value="UniProtKB-EC"/>
</dbReference>
<dbReference type="GO" id="GO:0008170">
    <property type="term" value="F:N-methyltransferase activity"/>
    <property type="evidence" value="ECO:0007669"/>
    <property type="project" value="InterPro"/>
</dbReference>
<dbReference type="GO" id="GO:0032259">
    <property type="term" value="P:methylation"/>
    <property type="evidence" value="ECO:0007669"/>
    <property type="project" value="UniProtKB-KW"/>
</dbReference>
<evidence type="ECO:0000259" key="6">
    <source>
        <dbReference type="Pfam" id="PF02384"/>
    </source>
</evidence>
<comment type="catalytic activity">
    <reaction evidence="4">
        <text>a 2'-deoxyadenosine in DNA + S-adenosyl-L-methionine = an N(6)-methyl-2'-deoxyadenosine in DNA + S-adenosyl-L-homocysteine + H(+)</text>
        <dbReference type="Rhea" id="RHEA:15197"/>
        <dbReference type="Rhea" id="RHEA-COMP:12418"/>
        <dbReference type="Rhea" id="RHEA-COMP:12419"/>
        <dbReference type="ChEBI" id="CHEBI:15378"/>
        <dbReference type="ChEBI" id="CHEBI:57856"/>
        <dbReference type="ChEBI" id="CHEBI:59789"/>
        <dbReference type="ChEBI" id="CHEBI:90615"/>
        <dbReference type="ChEBI" id="CHEBI:90616"/>
        <dbReference type="EC" id="2.1.1.72"/>
    </reaction>
</comment>
<evidence type="ECO:0000259" key="7">
    <source>
        <dbReference type="Pfam" id="PF18135"/>
    </source>
</evidence>
<proteinExistence type="predicted"/>
<organism evidence="8 9">
    <name type="scientific">Microbacterium testaceum (strain StLB037)</name>
    <dbReference type="NCBI Taxonomy" id="979556"/>
    <lineage>
        <taxon>Bacteria</taxon>
        <taxon>Bacillati</taxon>
        <taxon>Actinomycetota</taxon>
        <taxon>Actinomycetes</taxon>
        <taxon>Micrococcales</taxon>
        <taxon>Microbacteriaceae</taxon>
        <taxon>Microbacterium</taxon>
    </lineage>
</organism>
<dbReference type="EC" id="2.1.1.72" evidence="1"/>